<organism evidence="1 2">
    <name type="scientific">Trypanosoma brucei gambiense (strain MHOM/CI/86/DAL972)</name>
    <dbReference type="NCBI Taxonomy" id="679716"/>
    <lineage>
        <taxon>Eukaryota</taxon>
        <taxon>Discoba</taxon>
        <taxon>Euglenozoa</taxon>
        <taxon>Kinetoplastea</taxon>
        <taxon>Metakinetoplastina</taxon>
        <taxon>Trypanosomatida</taxon>
        <taxon>Trypanosomatidae</taxon>
        <taxon>Trypanosoma</taxon>
    </lineage>
</organism>
<dbReference type="VEuPathDB" id="TriTrypDB:Tbg.972.2.120"/>
<dbReference type="KEGG" id="tbg:TbgDal_II120"/>
<dbReference type="Proteomes" id="UP000002316">
    <property type="component" value="Chromosome 2"/>
</dbReference>
<reference evidence="2" key="1">
    <citation type="journal article" date="2010" name="PLoS Negl. Trop. Dis.">
        <title>The genome sequence of Trypanosoma brucei gambiense, causative agent of chronic human african trypanosomiasis.</title>
        <authorList>
            <person name="Jackson A.P."/>
            <person name="Sanders M."/>
            <person name="Berry A."/>
            <person name="McQuillan J."/>
            <person name="Aslett M.A."/>
            <person name="Quail M.A."/>
            <person name="Chukualim B."/>
            <person name="Capewell P."/>
            <person name="MacLeod A."/>
            <person name="Melville S.E."/>
            <person name="Gibson W."/>
            <person name="Barry J.D."/>
            <person name="Berriman M."/>
            <person name="Hertz-Fowler C."/>
        </authorList>
    </citation>
    <scope>NUCLEOTIDE SEQUENCE [LARGE SCALE GENOMIC DNA]</scope>
    <source>
        <strain evidence="2">MHOM/CI/86/DAL972</strain>
    </source>
</reference>
<dbReference type="RefSeq" id="XP_011771616.1">
    <property type="nucleotide sequence ID" value="XM_011773314.1"/>
</dbReference>
<dbReference type="AlphaFoldDB" id="C9ZIY0"/>
<dbReference type="GeneID" id="23858525"/>
<dbReference type="EMBL" id="FN554965">
    <property type="protein sequence ID" value="CBH09308.1"/>
    <property type="molecule type" value="Genomic_DNA"/>
</dbReference>
<proteinExistence type="predicted"/>
<accession>C9ZIY0</accession>
<gene>
    <name evidence="1" type="ORF">TbgDal_II120</name>
</gene>
<evidence type="ECO:0000313" key="2">
    <source>
        <dbReference type="Proteomes" id="UP000002316"/>
    </source>
</evidence>
<name>C9ZIY0_TRYB9</name>
<sequence>MAFNFALRESIAIMNSNDPSTEPCGTPHVNCILFERVLFIRTNAARPSRKLATHKIRPMFTFYLFNTSIMHLWSTESNALAQSMNTSVVFPPATLCITDSVSVIGASNNIDLPERKPQQCGFILHSTLSRMYCATILSMRLQRMLVSAMSRNDNIHLAVLLGLSSATITPRLHFSGTRFPFKLELKSLRTHFLLQCPNCFTCSQFISSLPGAVPEERSFSAVPSAAITIGANSPLTR</sequence>
<evidence type="ECO:0000313" key="1">
    <source>
        <dbReference type="EMBL" id="CBH09308.1"/>
    </source>
</evidence>
<protein>
    <submittedName>
        <fullName evidence="1">Uncharacterized protein</fullName>
    </submittedName>
</protein>